<dbReference type="InterPro" id="IPR036388">
    <property type="entry name" value="WH-like_DNA-bd_sf"/>
</dbReference>
<dbReference type="InterPro" id="IPR026881">
    <property type="entry name" value="WYL_dom"/>
</dbReference>
<gene>
    <name evidence="3" type="ORF">HBF32_13565</name>
</gene>
<sequence length="234" mass="26450">MRRADRLFLIINALRGRRTALPARQLASTLEVSLRTVYRDVADLQLSGVPIEGEAGVGYLLRKGSDIPPLMFSADELEALVAGTRFVRAFAGERLAREAQAALIKIEAVLPPELREKAAQSRIFAPIWRDPFQNHIAMMLDRLHEAVLARRVLCLDYKDAEGRSSTREVEPLCLSFWGGAWTLGTWCRHRQAFRNFRPDRIADCRDAGETFPDMPGRNLEAYLETMRGHYAGLE</sequence>
<dbReference type="AlphaFoldDB" id="A0A7X5QW33"/>
<evidence type="ECO:0000259" key="2">
    <source>
        <dbReference type="Pfam" id="PF13280"/>
    </source>
</evidence>
<dbReference type="EMBL" id="JAAQTL010000001">
    <property type="protein sequence ID" value="NID16493.1"/>
    <property type="molecule type" value="Genomic_DNA"/>
</dbReference>
<dbReference type="Proteomes" id="UP000518878">
    <property type="component" value="Unassembled WGS sequence"/>
</dbReference>
<dbReference type="SUPFAM" id="SSF46785">
    <property type="entry name" value="Winged helix' DNA-binding domain"/>
    <property type="match status" value="1"/>
</dbReference>
<organism evidence="3 4">
    <name type="scientific">Luteibacter yeojuensis</name>
    <dbReference type="NCBI Taxonomy" id="345309"/>
    <lineage>
        <taxon>Bacteria</taxon>
        <taxon>Pseudomonadati</taxon>
        <taxon>Pseudomonadota</taxon>
        <taxon>Gammaproteobacteria</taxon>
        <taxon>Lysobacterales</taxon>
        <taxon>Rhodanobacteraceae</taxon>
        <taxon>Luteibacter</taxon>
    </lineage>
</organism>
<feature type="domain" description="Helix-turn-helix type 11" evidence="1">
    <location>
        <begin position="6"/>
        <end position="59"/>
    </location>
</feature>
<dbReference type="Pfam" id="PF13280">
    <property type="entry name" value="WYL"/>
    <property type="match status" value="1"/>
</dbReference>
<evidence type="ECO:0000259" key="1">
    <source>
        <dbReference type="Pfam" id="PF08279"/>
    </source>
</evidence>
<feature type="domain" description="WYL" evidence="2">
    <location>
        <begin position="139"/>
        <end position="204"/>
    </location>
</feature>
<dbReference type="PROSITE" id="PS52050">
    <property type="entry name" value="WYL"/>
    <property type="match status" value="1"/>
</dbReference>
<evidence type="ECO:0000313" key="3">
    <source>
        <dbReference type="EMBL" id="NID16493.1"/>
    </source>
</evidence>
<dbReference type="InterPro" id="IPR051534">
    <property type="entry name" value="CBASS_pafABC_assoc_protein"/>
</dbReference>
<dbReference type="Pfam" id="PF08279">
    <property type="entry name" value="HTH_11"/>
    <property type="match status" value="1"/>
</dbReference>
<dbReference type="InterPro" id="IPR036390">
    <property type="entry name" value="WH_DNA-bd_sf"/>
</dbReference>
<dbReference type="Gene3D" id="1.10.10.10">
    <property type="entry name" value="Winged helix-like DNA-binding domain superfamily/Winged helix DNA-binding domain"/>
    <property type="match status" value="1"/>
</dbReference>
<keyword evidence="4" id="KW-1185">Reference proteome</keyword>
<dbReference type="InterPro" id="IPR013196">
    <property type="entry name" value="HTH_11"/>
</dbReference>
<evidence type="ECO:0000313" key="4">
    <source>
        <dbReference type="Proteomes" id="UP000518878"/>
    </source>
</evidence>
<accession>A0A7X5QW33</accession>
<reference evidence="3 4" key="1">
    <citation type="journal article" date="2006" name="Int. J. Syst. Evol. Microbiol.">
        <title>Dyella yeojuensis sp. nov., isolated from greenhouse soil in Korea.</title>
        <authorList>
            <person name="Kim B.Y."/>
            <person name="Weon H.Y."/>
            <person name="Lee K.H."/>
            <person name="Seok S.J."/>
            <person name="Kwon S.W."/>
            <person name="Go S.J."/>
            <person name="Stackebrandt E."/>
        </authorList>
    </citation>
    <scope>NUCLEOTIDE SEQUENCE [LARGE SCALE GENOMIC DNA]</scope>
    <source>
        <strain evidence="3 4">DSM 17673</strain>
    </source>
</reference>
<dbReference type="PANTHER" id="PTHR34580">
    <property type="match status" value="1"/>
</dbReference>
<comment type="caution">
    <text evidence="3">The sequence shown here is derived from an EMBL/GenBank/DDBJ whole genome shotgun (WGS) entry which is preliminary data.</text>
</comment>
<dbReference type="RefSeq" id="WP_166700126.1">
    <property type="nucleotide sequence ID" value="NZ_JAAQTL010000001.1"/>
</dbReference>
<dbReference type="PANTHER" id="PTHR34580:SF3">
    <property type="entry name" value="PROTEIN PAFB"/>
    <property type="match status" value="1"/>
</dbReference>
<proteinExistence type="predicted"/>
<name>A0A7X5QW33_9GAMM</name>
<protein>
    <submittedName>
        <fullName evidence="3">YafY family transcriptional regulator</fullName>
    </submittedName>
</protein>